<dbReference type="InterPro" id="IPR011990">
    <property type="entry name" value="TPR-like_helical_dom_sf"/>
</dbReference>
<dbReference type="SUPFAM" id="SSF48452">
    <property type="entry name" value="TPR-like"/>
    <property type="match status" value="1"/>
</dbReference>
<evidence type="ECO:0000313" key="1">
    <source>
        <dbReference type="EMBL" id="GAJ02986.1"/>
    </source>
</evidence>
<feature type="non-terminal residue" evidence="1">
    <location>
        <position position="1"/>
    </location>
</feature>
<protein>
    <submittedName>
        <fullName evidence="1">Uncharacterized protein</fullName>
    </submittedName>
</protein>
<dbReference type="AlphaFoldDB" id="X1USY7"/>
<dbReference type="PROSITE" id="PS50005">
    <property type="entry name" value="TPR"/>
    <property type="match status" value="1"/>
</dbReference>
<name>X1USY7_9ZZZZ</name>
<gene>
    <name evidence="1" type="ORF">S12H4_49906</name>
</gene>
<comment type="caution">
    <text evidence="1">The sequence shown here is derived from an EMBL/GenBank/DDBJ whole genome shotgun (WGS) entry which is preliminary data.</text>
</comment>
<accession>X1USY7</accession>
<dbReference type="EMBL" id="BARW01031364">
    <property type="protein sequence ID" value="GAJ02986.1"/>
    <property type="molecule type" value="Genomic_DNA"/>
</dbReference>
<dbReference type="Pfam" id="PF14559">
    <property type="entry name" value="TPR_19"/>
    <property type="match status" value="1"/>
</dbReference>
<dbReference type="InterPro" id="IPR019734">
    <property type="entry name" value="TPR_rpt"/>
</dbReference>
<dbReference type="Gene3D" id="1.25.40.10">
    <property type="entry name" value="Tetratricopeptide repeat domain"/>
    <property type="match status" value="2"/>
</dbReference>
<proteinExistence type="predicted"/>
<feature type="non-terminal residue" evidence="1">
    <location>
        <position position="245"/>
    </location>
</feature>
<organism evidence="1">
    <name type="scientific">marine sediment metagenome</name>
    <dbReference type="NCBI Taxonomy" id="412755"/>
    <lineage>
        <taxon>unclassified sequences</taxon>
        <taxon>metagenomes</taxon>
        <taxon>ecological metagenomes</taxon>
    </lineage>
</organism>
<reference evidence="1" key="1">
    <citation type="journal article" date="2014" name="Front. Microbiol.">
        <title>High frequency of phylogenetically diverse reductive dehalogenase-homologous genes in deep subseafloor sedimentary metagenomes.</title>
        <authorList>
            <person name="Kawai M."/>
            <person name="Futagami T."/>
            <person name="Toyoda A."/>
            <person name="Takaki Y."/>
            <person name="Nishi S."/>
            <person name="Hori S."/>
            <person name="Arai W."/>
            <person name="Tsubouchi T."/>
            <person name="Morono Y."/>
            <person name="Uchiyama I."/>
            <person name="Ito T."/>
            <person name="Fujiyama A."/>
            <person name="Inagaki F."/>
            <person name="Takami H."/>
        </authorList>
    </citation>
    <scope>NUCLEOTIDE SEQUENCE</scope>
    <source>
        <strain evidence="1">Expedition CK06-06</strain>
    </source>
</reference>
<sequence>EFPDTVELVRYLAILLAQQGNQEKCEATIKDALIRIEQPIAHRQLGMLLARFYTQWNQKDNAYTLLDALSQKLPDDIPVKRRLLLCEQVIKDPEKAQQLVDDIKSLEGEDGWQWQYEQARVWFAADDFEARYPQIVTHLQGNLLANPSDQASRMLLAASYERAGELQLAISTYREGLSRSPDDLNIIIPVVAALYKAREYDEAEQLLNRASAAKLYHPQLQQFQLQSHLRHGQLSLASDILQDLL</sequence>